<dbReference type="SUPFAM" id="SSF81901">
    <property type="entry name" value="HCP-like"/>
    <property type="match status" value="1"/>
</dbReference>
<gene>
    <name evidence="2" type="ORF">V8V93_12605</name>
</gene>
<proteinExistence type="predicted"/>
<dbReference type="InterPro" id="IPR050767">
    <property type="entry name" value="Sel1_AlgK"/>
</dbReference>
<reference evidence="2 3" key="1">
    <citation type="submission" date="2024-03" db="EMBL/GenBank/DDBJ databases">
        <title>Phenotype and Genome Characterization of a Sulfate-Reducing Bacterium Pseudodesulfovibrio sp. strain 5S69, isolated from Petroleum Reservoir in Tatarstan (Russia).</title>
        <authorList>
            <person name="Bidzhieva S.K."/>
            <person name="Kadnikov V."/>
            <person name="Tourova T.P."/>
            <person name="Samigullina S.R."/>
            <person name="Sokolova D.S."/>
            <person name="Poltaraus A.B."/>
            <person name="Avtukh A.N."/>
            <person name="Tereshina V.M."/>
            <person name="Mardanov A.V."/>
            <person name="Nazina T.N."/>
        </authorList>
    </citation>
    <scope>NUCLEOTIDE SEQUENCE [LARGE SCALE GENOMIC DNA]</scope>
    <source>
        <strain evidence="2 3">5S69</strain>
    </source>
</reference>
<dbReference type="Proteomes" id="UP001385389">
    <property type="component" value="Chromosome"/>
</dbReference>
<dbReference type="Gene3D" id="1.25.40.10">
    <property type="entry name" value="Tetratricopeptide repeat domain"/>
    <property type="match status" value="1"/>
</dbReference>
<dbReference type="Gene3D" id="1.10.101.10">
    <property type="entry name" value="PGBD-like superfamily/PGBD"/>
    <property type="match status" value="1"/>
</dbReference>
<dbReference type="RefSeq" id="WP_338666943.1">
    <property type="nucleotide sequence ID" value="NZ_CP146609.1"/>
</dbReference>
<dbReference type="InterPro" id="IPR006597">
    <property type="entry name" value="Sel1-like"/>
</dbReference>
<evidence type="ECO:0000313" key="2">
    <source>
        <dbReference type="EMBL" id="WWX21284.1"/>
    </source>
</evidence>
<dbReference type="PANTHER" id="PTHR11102">
    <property type="entry name" value="SEL-1-LIKE PROTEIN"/>
    <property type="match status" value="1"/>
</dbReference>
<dbReference type="PANTHER" id="PTHR11102:SF160">
    <property type="entry name" value="ERAD-ASSOCIATED E3 UBIQUITIN-PROTEIN LIGASE COMPONENT HRD3"/>
    <property type="match status" value="1"/>
</dbReference>
<dbReference type="InterPro" id="IPR002477">
    <property type="entry name" value="Peptidoglycan-bd-like"/>
</dbReference>
<feature type="domain" description="Peptidoglycan binding-like" evidence="1">
    <location>
        <begin position="218"/>
        <end position="271"/>
    </location>
</feature>
<accession>A0ABZ2IWH6</accession>
<protein>
    <submittedName>
        <fullName evidence="2">SEL1-like repeat protein</fullName>
    </submittedName>
</protein>
<dbReference type="Pfam" id="PF01471">
    <property type="entry name" value="PG_binding_1"/>
    <property type="match status" value="1"/>
</dbReference>
<dbReference type="InterPro" id="IPR011990">
    <property type="entry name" value="TPR-like_helical_dom_sf"/>
</dbReference>
<dbReference type="InterPro" id="IPR036366">
    <property type="entry name" value="PGBDSf"/>
</dbReference>
<dbReference type="EMBL" id="CP146609">
    <property type="protein sequence ID" value="WWX21284.1"/>
    <property type="molecule type" value="Genomic_DNA"/>
</dbReference>
<dbReference type="SMART" id="SM00671">
    <property type="entry name" value="SEL1"/>
    <property type="match status" value="3"/>
</dbReference>
<evidence type="ECO:0000313" key="3">
    <source>
        <dbReference type="Proteomes" id="UP001385389"/>
    </source>
</evidence>
<evidence type="ECO:0000259" key="1">
    <source>
        <dbReference type="Pfam" id="PF01471"/>
    </source>
</evidence>
<organism evidence="2 3">
    <name type="scientific">Pseudodesulfovibrio methanolicus</name>
    <dbReference type="NCBI Taxonomy" id="3126690"/>
    <lineage>
        <taxon>Bacteria</taxon>
        <taxon>Pseudomonadati</taxon>
        <taxon>Thermodesulfobacteriota</taxon>
        <taxon>Desulfovibrionia</taxon>
        <taxon>Desulfovibrionales</taxon>
        <taxon>Desulfovibrionaceae</taxon>
    </lineage>
</organism>
<sequence length="281" mass="30371">MRQIVLFIFVAVAVLSSNGCVENITSMHDLSEGNKALYLENDPVTAHEHYLKAARDGDAESQHELAKMYLAGEGVEKNIAEYRKIEELAVAQQYAPAMRTLGFILATGVEGVQPDPQRGMALLKAAADAGDDAAHYMLGQIYSRGISGVQRNYRMAAYHFGQVDGDGYPVTPDMKNAASLERMGLQPWPVSAQAGTGSYGTQTATRTAGAKYDLASKETRKYVQYALKNLGYYSQNVDGEIGNGSIQAIRAYQRDAGLNPTGLIDEQLIDSLLAAPAANNQ</sequence>
<keyword evidence="3" id="KW-1185">Reference proteome</keyword>
<dbReference type="Pfam" id="PF08238">
    <property type="entry name" value="Sel1"/>
    <property type="match status" value="4"/>
</dbReference>
<name>A0ABZ2IWH6_9BACT</name>